<organism evidence="1 2">
    <name type="scientific">Bradyrhizobium centrolobii</name>
    <dbReference type="NCBI Taxonomy" id="1505087"/>
    <lineage>
        <taxon>Bacteria</taxon>
        <taxon>Pseudomonadati</taxon>
        <taxon>Pseudomonadota</taxon>
        <taxon>Alphaproteobacteria</taxon>
        <taxon>Hyphomicrobiales</taxon>
        <taxon>Nitrobacteraceae</taxon>
        <taxon>Bradyrhizobium</taxon>
    </lineage>
</organism>
<gene>
    <name evidence="1" type="ORF">AYJ54_33250</name>
</gene>
<sequence>MAIQIVMDRTGDSRHPFDPDDARELAKAEQRFYELTNAGFTAAVRTGPGQVSQIRSFDPNAEQTVFFPRLVGG</sequence>
<evidence type="ECO:0000313" key="1">
    <source>
        <dbReference type="EMBL" id="OAE98927.1"/>
    </source>
</evidence>
<dbReference type="Proteomes" id="UP000076959">
    <property type="component" value="Unassembled WGS sequence"/>
</dbReference>
<dbReference type="EMBL" id="LUUB01000120">
    <property type="protein sequence ID" value="OAE98927.1"/>
    <property type="molecule type" value="Genomic_DNA"/>
</dbReference>
<dbReference type="AlphaFoldDB" id="A0A176Y9I9"/>
<evidence type="ECO:0000313" key="2">
    <source>
        <dbReference type="Proteomes" id="UP000076959"/>
    </source>
</evidence>
<protein>
    <submittedName>
        <fullName evidence="1">Uncharacterized protein</fullName>
    </submittedName>
</protein>
<keyword evidence="2" id="KW-1185">Reference proteome</keyword>
<dbReference type="RefSeq" id="WP_063708403.1">
    <property type="nucleotide sequence ID" value="NZ_LUUB01000120.1"/>
</dbReference>
<reference evidence="1 2" key="1">
    <citation type="submission" date="2016-03" db="EMBL/GenBank/DDBJ databases">
        <title>Draft Genome Sequence of the Strain BR 10245 (Bradyrhizobium sp.) isolated from nodules of Centrolobium paraense.</title>
        <authorList>
            <person name="Simoes-Araujo J.L.Sr."/>
            <person name="Barauna A.C."/>
            <person name="Silva K."/>
            <person name="Zilli J.E."/>
        </authorList>
    </citation>
    <scope>NUCLEOTIDE SEQUENCE [LARGE SCALE GENOMIC DNA]</scope>
    <source>
        <strain evidence="1 2">BR 10245</strain>
    </source>
</reference>
<comment type="caution">
    <text evidence="1">The sequence shown here is derived from an EMBL/GenBank/DDBJ whole genome shotgun (WGS) entry which is preliminary data.</text>
</comment>
<dbReference type="OrthoDB" id="8779602at2"/>
<name>A0A176Y9I9_9BRAD</name>
<accession>A0A176Y9I9</accession>
<proteinExistence type="predicted"/>